<dbReference type="PRINTS" id="PR01959">
    <property type="entry name" value="SBIMPHPHTASE"/>
</dbReference>
<dbReference type="Gene3D" id="3.40.190.80">
    <property type="match status" value="1"/>
</dbReference>
<dbReference type="PANTHER" id="PTHR20854">
    <property type="entry name" value="INOSITOL MONOPHOSPHATASE"/>
    <property type="match status" value="1"/>
</dbReference>
<keyword evidence="6 11" id="KW-0378">Hydrolase</keyword>
<evidence type="ECO:0000256" key="9">
    <source>
        <dbReference type="ARBA" id="ARBA00053547"/>
    </source>
</evidence>
<evidence type="ECO:0000256" key="6">
    <source>
        <dbReference type="ARBA" id="ARBA00022801"/>
    </source>
</evidence>
<evidence type="ECO:0000256" key="11">
    <source>
        <dbReference type="RuleBase" id="RU364068"/>
    </source>
</evidence>
<name>A0A852ZL81_9ACTN</name>
<dbReference type="FunFam" id="3.30.540.10:FF:000003">
    <property type="entry name" value="Inositol-1-monophosphatase"/>
    <property type="match status" value="1"/>
</dbReference>
<dbReference type="AlphaFoldDB" id="A0A852ZL81"/>
<comment type="caution">
    <text evidence="12">The sequence shown here is derived from an EMBL/GenBank/DDBJ whole genome shotgun (WGS) entry which is preliminary data.</text>
</comment>
<comment type="pathway">
    <text evidence="3">Amino-acid biosynthesis; L-histidine biosynthesis; L-histidine from 5-phospho-alpha-D-ribose 1-diphosphate: step 8/9.</text>
</comment>
<dbReference type="CDD" id="cd01639">
    <property type="entry name" value="IMPase"/>
    <property type="match status" value="1"/>
</dbReference>
<accession>A0A852ZL81</accession>
<dbReference type="RefSeq" id="WP_179812243.1">
    <property type="nucleotide sequence ID" value="NZ_JACBZD010000001.1"/>
</dbReference>
<sequence>MSEHTTTTESTAPPSPGELLAIAEAAALAAGELLLTGRPADLKVAATKSSSVDVVTEMDVAAERLIVSTIRDRRPHDRILGEEGTSGQAAAGAADSPVRWVVDPLDGTVNYLYGRPTWAVSIGVEVEGVTVAGVVRVPARDETFTAVLGGGARLGGAPISLGVAPPLGEALVGTGFGYLRHRRTHQAAVLAQLIPGLRDVRREGAAAVDLCDLACGRLDGFYERGLQPWDFAAGALIAREAGAVVTGHRSPEPSTEFLVAAAPELHGWLSARLDELGAWHDGDTEAPGSAADRG</sequence>
<proteinExistence type="inferred from homology"/>
<dbReference type="GO" id="GO:0004401">
    <property type="term" value="F:histidinol-phosphatase activity"/>
    <property type="evidence" value="ECO:0007669"/>
    <property type="project" value="UniProtKB-EC"/>
</dbReference>
<dbReference type="Pfam" id="PF00459">
    <property type="entry name" value="Inositol_P"/>
    <property type="match status" value="1"/>
</dbReference>
<dbReference type="PRINTS" id="PR00377">
    <property type="entry name" value="IMPHPHTASES"/>
</dbReference>
<feature type="binding site" evidence="10">
    <location>
        <position position="230"/>
    </location>
    <ligand>
        <name>Mg(2+)</name>
        <dbReference type="ChEBI" id="CHEBI:18420"/>
        <label>1</label>
        <note>catalytic</note>
    </ligand>
</feature>
<evidence type="ECO:0000256" key="5">
    <source>
        <dbReference type="ARBA" id="ARBA00022723"/>
    </source>
</evidence>
<evidence type="ECO:0000313" key="13">
    <source>
        <dbReference type="Proteomes" id="UP000567795"/>
    </source>
</evidence>
<dbReference type="GO" id="GO:0046854">
    <property type="term" value="P:phosphatidylinositol phosphate biosynthetic process"/>
    <property type="evidence" value="ECO:0007669"/>
    <property type="project" value="InterPro"/>
</dbReference>
<comment type="cofactor">
    <cofactor evidence="2 10 11">
        <name>Mg(2+)</name>
        <dbReference type="ChEBI" id="CHEBI:18420"/>
    </cofactor>
</comment>
<protein>
    <recommendedName>
        <fullName evidence="11">Inositol-1-monophosphatase</fullName>
        <ecNumber evidence="11">3.1.3.25</ecNumber>
    </recommendedName>
</protein>
<evidence type="ECO:0000256" key="3">
    <source>
        <dbReference type="ARBA" id="ARBA00004970"/>
    </source>
</evidence>
<dbReference type="InterPro" id="IPR000760">
    <property type="entry name" value="Inositol_monophosphatase-like"/>
</dbReference>
<dbReference type="InterPro" id="IPR022337">
    <property type="entry name" value="Inositol_monophosphatase_SuhB"/>
</dbReference>
<dbReference type="Proteomes" id="UP000567795">
    <property type="component" value="Unassembled WGS sequence"/>
</dbReference>
<feature type="binding site" evidence="10">
    <location>
        <position position="103"/>
    </location>
    <ligand>
        <name>Mg(2+)</name>
        <dbReference type="ChEBI" id="CHEBI:18420"/>
        <label>1</label>
        <note>catalytic</note>
    </ligand>
</feature>
<evidence type="ECO:0000256" key="1">
    <source>
        <dbReference type="ARBA" id="ARBA00001033"/>
    </source>
</evidence>
<dbReference type="PANTHER" id="PTHR20854:SF4">
    <property type="entry name" value="INOSITOL-1-MONOPHOSPHATASE-RELATED"/>
    <property type="match status" value="1"/>
</dbReference>
<dbReference type="EMBL" id="JACBZD010000001">
    <property type="protein sequence ID" value="NYI03136.1"/>
    <property type="molecule type" value="Genomic_DNA"/>
</dbReference>
<comment type="similarity">
    <text evidence="4 11">Belongs to the inositol monophosphatase superfamily.</text>
</comment>
<keyword evidence="13" id="KW-1185">Reference proteome</keyword>
<keyword evidence="5 10" id="KW-0479">Metal-binding</keyword>
<gene>
    <name evidence="12" type="ORF">FHU37_000079</name>
</gene>
<dbReference type="EC" id="3.1.3.25" evidence="11"/>
<evidence type="ECO:0000256" key="10">
    <source>
        <dbReference type="PIRSR" id="PIRSR600760-2"/>
    </source>
</evidence>
<keyword evidence="7 10" id="KW-0460">Magnesium</keyword>
<dbReference type="InterPro" id="IPR020583">
    <property type="entry name" value="Inositol_monoP_metal-BS"/>
</dbReference>
<dbReference type="GO" id="GO:0008934">
    <property type="term" value="F:inositol monophosphate 1-phosphatase activity"/>
    <property type="evidence" value="ECO:0007669"/>
    <property type="project" value="InterPro"/>
</dbReference>
<dbReference type="InterPro" id="IPR020550">
    <property type="entry name" value="Inositol_monophosphatase_CS"/>
</dbReference>
<reference evidence="12 13" key="1">
    <citation type="submission" date="2020-07" db="EMBL/GenBank/DDBJ databases">
        <title>Sequencing the genomes of 1000 actinobacteria strains.</title>
        <authorList>
            <person name="Klenk H.-P."/>
        </authorList>
    </citation>
    <scope>NUCLEOTIDE SEQUENCE [LARGE SCALE GENOMIC DNA]</scope>
    <source>
        <strain evidence="12 13">DSM 42178</strain>
    </source>
</reference>
<dbReference type="GO" id="GO:0046872">
    <property type="term" value="F:metal ion binding"/>
    <property type="evidence" value="ECO:0007669"/>
    <property type="project" value="UniProtKB-KW"/>
</dbReference>
<organism evidence="12 13">
    <name type="scientific">Allostreptomyces psammosilenae</name>
    <dbReference type="NCBI Taxonomy" id="1892865"/>
    <lineage>
        <taxon>Bacteria</taxon>
        <taxon>Bacillati</taxon>
        <taxon>Actinomycetota</taxon>
        <taxon>Actinomycetes</taxon>
        <taxon>Kitasatosporales</taxon>
        <taxon>Streptomycetaceae</taxon>
        <taxon>Allostreptomyces</taxon>
    </lineage>
</organism>
<dbReference type="SUPFAM" id="SSF56655">
    <property type="entry name" value="Carbohydrate phosphatase"/>
    <property type="match status" value="1"/>
</dbReference>
<feature type="binding site" evidence="10">
    <location>
        <position position="106"/>
    </location>
    <ligand>
        <name>Mg(2+)</name>
        <dbReference type="ChEBI" id="CHEBI:18420"/>
        <label>1</label>
        <note>catalytic</note>
    </ligand>
</feature>
<comment type="catalytic activity">
    <reaction evidence="1 11">
        <text>a myo-inositol phosphate + H2O = myo-inositol + phosphate</text>
        <dbReference type="Rhea" id="RHEA:24056"/>
        <dbReference type="ChEBI" id="CHEBI:15377"/>
        <dbReference type="ChEBI" id="CHEBI:17268"/>
        <dbReference type="ChEBI" id="CHEBI:43474"/>
        <dbReference type="ChEBI" id="CHEBI:84139"/>
        <dbReference type="EC" id="3.1.3.25"/>
    </reaction>
</comment>
<comment type="catalytic activity">
    <reaction evidence="8">
        <text>L-histidinol phosphate + H2O = L-histidinol + phosphate</text>
        <dbReference type="Rhea" id="RHEA:14465"/>
        <dbReference type="ChEBI" id="CHEBI:15377"/>
        <dbReference type="ChEBI" id="CHEBI:43474"/>
        <dbReference type="ChEBI" id="CHEBI:57699"/>
        <dbReference type="ChEBI" id="CHEBI:57980"/>
        <dbReference type="EC" id="3.1.3.15"/>
    </reaction>
</comment>
<dbReference type="GO" id="GO:0006020">
    <property type="term" value="P:inositol metabolic process"/>
    <property type="evidence" value="ECO:0007669"/>
    <property type="project" value="TreeGrafter"/>
</dbReference>
<dbReference type="PROSITE" id="PS00630">
    <property type="entry name" value="IMP_2"/>
    <property type="match status" value="1"/>
</dbReference>
<evidence type="ECO:0000256" key="7">
    <source>
        <dbReference type="ARBA" id="ARBA00022842"/>
    </source>
</evidence>
<evidence type="ECO:0000256" key="4">
    <source>
        <dbReference type="ARBA" id="ARBA00009759"/>
    </source>
</evidence>
<feature type="binding site" evidence="10">
    <location>
        <position position="105"/>
    </location>
    <ligand>
        <name>Mg(2+)</name>
        <dbReference type="ChEBI" id="CHEBI:18420"/>
        <label>1</label>
        <note>catalytic</note>
    </ligand>
</feature>
<dbReference type="InterPro" id="IPR033942">
    <property type="entry name" value="IMPase"/>
</dbReference>
<feature type="binding site" evidence="10">
    <location>
        <position position="82"/>
    </location>
    <ligand>
        <name>Mg(2+)</name>
        <dbReference type="ChEBI" id="CHEBI:18420"/>
        <label>1</label>
        <note>catalytic</note>
    </ligand>
</feature>
<comment type="function">
    <text evidence="9">Catalyzes the dephosphorylation of histidinol-phosphate to histidinol, the direct precursor of histidine.</text>
</comment>
<dbReference type="Gene3D" id="3.30.540.10">
    <property type="entry name" value="Fructose-1,6-Bisphosphatase, subunit A, domain 1"/>
    <property type="match status" value="1"/>
</dbReference>
<evidence type="ECO:0000256" key="2">
    <source>
        <dbReference type="ARBA" id="ARBA00001946"/>
    </source>
</evidence>
<dbReference type="PROSITE" id="PS00629">
    <property type="entry name" value="IMP_1"/>
    <property type="match status" value="1"/>
</dbReference>
<evidence type="ECO:0000313" key="12">
    <source>
        <dbReference type="EMBL" id="NYI03136.1"/>
    </source>
</evidence>
<evidence type="ECO:0000256" key="8">
    <source>
        <dbReference type="ARBA" id="ARBA00049158"/>
    </source>
</evidence>
<dbReference type="GO" id="GO:0007165">
    <property type="term" value="P:signal transduction"/>
    <property type="evidence" value="ECO:0007669"/>
    <property type="project" value="TreeGrafter"/>
</dbReference>